<keyword evidence="11" id="KW-1185">Reference proteome</keyword>
<protein>
    <submittedName>
        <fullName evidence="10">Zn-dependent protease</fullName>
    </submittedName>
</protein>
<keyword evidence="7" id="KW-0472">Membrane</keyword>
<dbReference type="GO" id="GO:0016020">
    <property type="term" value="C:membrane"/>
    <property type="evidence" value="ECO:0007669"/>
    <property type="project" value="TreeGrafter"/>
</dbReference>
<dbReference type="CDD" id="cd07332">
    <property type="entry name" value="M48C_Oma1_like"/>
    <property type="match status" value="1"/>
</dbReference>
<dbReference type="STRING" id="249408.BOO71_0005269"/>
<keyword evidence="7" id="KW-0812">Transmembrane</keyword>
<evidence type="ECO:0000313" key="11">
    <source>
        <dbReference type="Proteomes" id="UP000186607"/>
    </source>
</evidence>
<evidence type="ECO:0000256" key="7">
    <source>
        <dbReference type="SAM" id="Phobius"/>
    </source>
</evidence>
<dbReference type="OrthoDB" id="9810445at2"/>
<dbReference type="EMBL" id="MSTI01000064">
    <property type="protein sequence ID" value="OLV18613.1"/>
    <property type="molecule type" value="Genomic_DNA"/>
</dbReference>
<comment type="cofactor">
    <cofactor evidence="6">
        <name>Zn(2+)</name>
        <dbReference type="ChEBI" id="CHEBI:29105"/>
    </cofactor>
    <text evidence="6">Binds 1 zinc ion per subunit.</text>
</comment>
<dbReference type="Gene3D" id="3.30.2010.10">
    <property type="entry name" value="Metalloproteases ('zincins'), catalytic domain"/>
    <property type="match status" value="1"/>
</dbReference>
<dbReference type="GO" id="GO:0051603">
    <property type="term" value="P:proteolysis involved in protein catabolic process"/>
    <property type="evidence" value="ECO:0007669"/>
    <property type="project" value="TreeGrafter"/>
</dbReference>
<feature type="transmembrane region" description="Helical" evidence="7">
    <location>
        <begin position="113"/>
        <end position="135"/>
    </location>
</feature>
<dbReference type="Pfam" id="PF23368">
    <property type="entry name" value="DUF7092"/>
    <property type="match status" value="1"/>
</dbReference>
<dbReference type="InterPro" id="IPR051156">
    <property type="entry name" value="Mito/Outer_Membr_Metalloprot"/>
</dbReference>
<dbReference type="AlphaFoldDB" id="A0A1U7P0B6"/>
<keyword evidence="4 6" id="KW-0862">Zinc</keyword>
<evidence type="ECO:0000256" key="6">
    <source>
        <dbReference type="RuleBase" id="RU003983"/>
    </source>
</evidence>
<evidence type="ECO:0000256" key="4">
    <source>
        <dbReference type="ARBA" id="ARBA00022833"/>
    </source>
</evidence>
<organism evidence="10 11">
    <name type="scientific">Deinococcus marmoris</name>
    <dbReference type="NCBI Taxonomy" id="249408"/>
    <lineage>
        <taxon>Bacteria</taxon>
        <taxon>Thermotogati</taxon>
        <taxon>Deinococcota</taxon>
        <taxon>Deinococci</taxon>
        <taxon>Deinococcales</taxon>
        <taxon>Deinococcaceae</taxon>
        <taxon>Deinococcus</taxon>
    </lineage>
</organism>
<keyword evidence="5 6" id="KW-0482">Metalloprotease</keyword>
<dbReference type="InterPro" id="IPR001915">
    <property type="entry name" value="Peptidase_M48"/>
</dbReference>
<gene>
    <name evidence="10" type="ORF">BOO71_0005269</name>
</gene>
<evidence type="ECO:0000256" key="1">
    <source>
        <dbReference type="ARBA" id="ARBA00022670"/>
    </source>
</evidence>
<feature type="domain" description="Peptidase M48" evidence="8">
    <location>
        <begin position="177"/>
        <end position="369"/>
    </location>
</feature>
<evidence type="ECO:0000313" key="10">
    <source>
        <dbReference type="EMBL" id="OLV18613.1"/>
    </source>
</evidence>
<dbReference type="eggNOG" id="COG0501">
    <property type="taxonomic scope" value="Bacteria"/>
</dbReference>
<sequence>MAEQHGPIILEGVYFDGRSSRDQPATLTVDAQTASLSVSASAGLGLPGTLPFAQSWPARTLGVEAPIPGVRRAITFPGAGRFETRDDAGVSAWERATGRNRALSGVRALESRWWAALTALGVSLAALALFVVYGIPAVARQAALATPRSVLATFDRETIGVLENGDYFGPSKLSAARQKQLKAEFRKVAAWAGGGYPYRLLLRDGEAGGASELGANAFALPGGTVVITDQLVALAESDRELMGVLAHETGHVTNRHGLAGVYQALGLTLVTTVITGDLISAGTFAAAVPAALLSGGYSRAAETQADEASGRYMLRTYGTTHPLQTMLARLEKDDAKDSQTSTKKSGPSIFDLLSTHPGTSDRIAHLKRIEAEGKPATKR</sequence>
<dbReference type="GO" id="GO:0046872">
    <property type="term" value="F:metal ion binding"/>
    <property type="evidence" value="ECO:0007669"/>
    <property type="project" value="UniProtKB-KW"/>
</dbReference>
<keyword evidence="7" id="KW-1133">Transmembrane helix</keyword>
<dbReference type="InterPro" id="IPR055518">
    <property type="entry name" value="DUF7092"/>
</dbReference>
<name>A0A1U7P0B6_9DEIO</name>
<keyword evidence="3 6" id="KW-0378">Hydrolase</keyword>
<reference evidence="10 11" key="1">
    <citation type="submission" date="2017-01" db="EMBL/GenBank/DDBJ databases">
        <title>Genome Analysis of Deinococcus marmoris KOPRI26562.</title>
        <authorList>
            <person name="Kim J.H."/>
            <person name="Oh H.-M."/>
        </authorList>
    </citation>
    <scope>NUCLEOTIDE SEQUENCE [LARGE SCALE GENOMIC DNA]</scope>
    <source>
        <strain evidence="10 11">KOPRI26562</strain>
    </source>
</reference>
<keyword evidence="2" id="KW-0479">Metal-binding</keyword>
<dbReference type="GO" id="GO:0004222">
    <property type="term" value="F:metalloendopeptidase activity"/>
    <property type="evidence" value="ECO:0007669"/>
    <property type="project" value="InterPro"/>
</dbReference>
<comment type="caution">
    <text evidence="10">The sequence shown here is derived from an EMBL/GenBank/DDBJ whole genome shotgun (WGS) entry which is preliminary data.</text>
</comment>
<keyword evidence="1 6" id="KW-0645">Protease</keyword>
<proteinExistence type="inferred from homology"/>
<dbReference type="RefSeq" id="WP_075831619.1">
    <property type="nucleotide sequence ID" value="NZ_MSTI01000064.1"/>
</dbReference>
<dbReference type="Proteomes" id="UP000186607">
    <property type="component" value="Unassembled WGS sequence"/>
</dbReference>
<dbReference type="Pfam" id="PF01435">
    <property type="entry name" value="Peptidase_M48"/>
    <property type="match status" value="1"/>
</dbReference>
<evidence type="ECO:0000256" key="3">
    <source>
        <dbReference type="ARBA" id="ARBA00022801"/>
    </source>
</evidence>
<dbReference type="PANTHER" id="PTHR22726:SF1">
    <property type="entry name" value="METALLOENDOPEPTIDASE OMA1, MITOCHONDRIAL"/>
    <property type="match status" value="1"/>
</dbReference>
<evidence type="ECO:0000259" key="8">
    <source>
        <dbReference type="Pfam" id="PF01435"/>
    </source>
</evidence>
<evidence type="ECO:0000256" key="5">
    <source>
        <dbReference type="ARBA" id="ARBA00023049"/>
    </source>
</evidence>
<dbReference type="PANTHER" id="PTHR22726">
    <property type="entry name" value="METALLOENDOPEPTIDASE OMA1"/>
    <property type="match status" value="1"/>
</dbReference>
<accession>A0A1U7P0B6</accession>
<evidence type="ECO:0000259" key="9">
    <source>
        <dbReference type="Pfam" id="PF23368"/>
    </source>
</evidence>
<comment type="similarity">
    <text evidence="6">Belongs to the peptidase M48 family.</text>
</comment>
<evidence type="ECO:0000256" key="2">
    <source>
        <dbReference type="ARBA" id="ARBA00022723"/>
    </source>
</evidence>
<feature type="domain" description="DUF7092" evidence="9">
    <location>
        <begin position="10"/>
        <end position="96"/>
    </location>
</feature>